<protein>
    <submittedName>
        <fullName evidence="3">D-alanyl-D-alanine carboxypeptidase</fullName>
        <ecNumber evidence="3">3.4.16.4</ecNumber>
    </submittedName>
</protein>
<dbReference type="AlphaFoldDB" id="A0A6J4NJ81"/>
<dbReference type="InterPro" id="IPR012338">
    <property type="entry name" value="Beta-lactam/transpept-like"/>
</dbReference>
<reference evidence="3" key="1">
    <citation type="submission" date="2020-02" db="EMBL/GenBank/DDBJ databases">
        <authorList>
            <person name="Meier V. D."/>
        </authorList>
    </citation>
    <scope>NUCLEOTIDE SEQUENCE</scope>
    <source>
        <strain evidence="3">AVDCRST_MAG60</strain>
    </source>
</reference>
<dbReference type="GO" id="GO:0006508">
    <property type="term" value="P:proteolysis"/>
    <property type="evidence" value="ECO:0007669"/>
    <property type="project" value="InterPro"/>
</dbReference>
<dbReference type="PRINTS" id="PR00922">
    <property type="entry name" value="DADACBPTASE3"/>
</dbReference>
<dbReference type="GO" id="GO:0000270">
    <property type="term" value="P:peptidoglycan metabolic process"/>
    <property type="evidence" value="ECO:0007669"/>
    <property type="project" value="TreeGrafter"/>
</dbReference>
<dbReference type="GO" id="GO:0009002">
    <property type="term" value="F:serine-type D-Ala-D-Ala carboxypeptidase activity"/>
    <property type="evidence" value="ECO:0007669"/>
    <property type="project" value="UniProtKB-EC"/>
</dbReference>
<accession>A0A6J4NJ81</accession>
<dbReference type="InterPro" id="IPR000667">
    <property type="entry name" value="Peptidase_S13"/>
</dbReference>
<evidence type="ECO:0000256" key="2">
    <source>
        <dbReference type="ARBA" id="ARBA00022801"/>
    </source>
</evidence>
<dbReference type="Gene3D" id="3.40.710.10">
    <property type="entry name" value="DD-peptidase/beta-lactamase superfamily"/>
    <property type="match status" value="2"/>
</dbReference>
<dbReference type="SUPFAM" id="SSF56601">
    <property type="entry name" value="beta-lactamase/transpeptidase-like"/>
    <property type="match status" value="1"/>
</dbReference>
<evidence type="ECO:0000256" key="1">
    <source>
        <dbReference type="ARBA" id="ARBA00006096"/>
    </source>
</evidence>
<keyword evidence="3" id="KW-0121">Carboxypeptidase</keyword>
<gene>
    <name evidence="3" type="ORF">AVDCRST_MAG60-1429</name>
</gene>
<dbReference type="EMBL" id="CADCUN010000156">
    <property type="protein sequence ID" value="CAA9389331.1"/>
    <property type="molecule type" value="Genomic_DNA"/>
</dbReference>
<evidence type="ECO:0000313" key="3">
    <source>
        <dbReference type="EMBL" id="CAA9389331.1"/>
    </source>
</evidence>
<comment type="similarity">
    <text evidence="1">Belongs to the peptidase S13 family.</text>
</comment>
<proteinExistence type="inferred from homology"/>
<dbReference type="EC" id="3.4.16.4" evidence="3"/>
<dbReference type="Pfam" id="PF02113">
    <property type="entry name" value="Peptidase_S13"/>
    <property type="match status" value="2"/>
</dbReference>
<organism evidence="3">
    <name type="scientific">uncultured Nocardioides sp</name>
    <dbReference type="NCBI Taxonomy" id="198441"/>
    <lineage>
        <taxon>Bacteria</taxon>
        <taxon>Bacillati</taxon>
        <taxon>Actinomycetota</taxon>
        <taxon>Actinomycetes</taxon>
        <taxon>Propionibacteriales</taxon>
        <taxon>Nocardioidaceae</taxon>
        <taxon>Nocardioides</taxon>
        <taxon>environmental samples</taxon>
    </lineage>
</organism>
<keyword evidence="3" id="KW-0645">Protease</keyword>
<dbReference type="PANTHER" id="PTHR30023:SF0">
    <property type="entry name" value="PENICILLIN-SENSITIVE CARBOXYPEPTIDASE A"/>
    <property type="match status" value="1"/>
</dbReference>
<keyword evidence="2 3" id="KW-0378">Hydrolase</keyword>
<name>A0A6J4NJ81_9ACTN</name>
<dbReference type="PANTHER" id="PTHR30023">
    <property type="entry name" value="D-ALANYL-D-ALANINE CARBOXYPEPTIDASE"/>
    <property type="match status" value="1"/>
</dbReference>
<sequence length="462" mass="46548">MLVLIASAFAAHRFEWGPRYLGWSDDASTADPASVAPPTGLELPAWSPPPSVATPSEGGAVRAAAVEAALGPGLRNKTLGKHVVAAVGDLGGTGAVWTNLDDPVLPASTTKLLTSAAALAALGPDTRFSTTVVRGAAPRQVVLVGGGDPYLSSKPLTPAEQATTYPARADIVTLARAVARKVSTGKPLRVAYDDSLFTGPSDNPKWRADYVPDDIVSPITALWVDRGASPTGFGRSDDPSSTAAATFVSALVRAGVEVAGAPTRVVAPPRAAVLASVDSAPVSQIVERVLDVSDNEAAEVLAHHVGIAVGGAGSFEGGSAGVLSTLGSLGIDTGSDVVHDGSGLSRLNRLSPATLLQVLQVAARPDRPELRTLLSGLPVAGFTGSLTNRFAAAGVRALGDVRAKTGTLSGVSSLAGVVAGRDGTDMVFVLAVDKTGKAPESEVEAALDALAADLATCRCGSG</sequence>
<dbReference type="NCBIfam" id="TIGR00666">
    <property type="entry name" value="PBP4"/>
    <property type="match status" value="1"/>
</dbReference>